<dbReference type="PROSITE" id="PS50056">
    <property type="entry name" value="TYR_PHOSPHATASE_2"/>
    <property type="match status" value="1"/>
</dbReference>
<dbReference type="InterPro" id="IPR000242">
    <property type="entry name" value="PTP_cat"/>
</dbReference>
<feature type="compositionally biased region" description="Polar residues" evidence="8">
    <location>
        <begin position="374"/>
        <end position="383"/>
    </location>
</feature>
<dbReference type="EMBL" id="JAGXEW010000052">
    <property type="protein sequence ID" value="KAK1151402.1"/>
    <property type="molecule type" value="Genomic_DNA"/>
</dbReference>
<dbReference type="GO" id="GO:0004726">
    <property type="term" value="F:non-membrane spanning protein tyrosine phosphatase activity"/>
    <property type="evidence" value="ECO:0007669"/>
    <property type="project" value="InterPro"/>
</dbReference>
<comment type="caution">
    <text evidence="11">The sequence shown here is derived from an EMBL/GenBank/DDBJ whole genome shotgun (WGS) entry which is preliminary data.</text>
</comment>
<keyword evidence="12" id="KW-1185">Reference proteome</keyword>
<evidence type="ECO:0000313" key="11">
    <source>
        <dbReference type="EMBL" id="KAK1151402.1"/>
    </source>
</evidence>
<comment type="subcellular location">
    <subcellularLocation>
        <location evidence="1">Cytoplasm</location>
    </subcellularLocation>
</comment>
<dbReference type="GO" id="GO:0005634">
    <property type="term" value="C:nucleus"/>
    <property type="evidence" value="ECO:0007669"/>
    <property type="project" value="TreeGrafter"/>
</dbReference>
<dbReference type="SUPFAM" id="SSF52799">
    <property type="entry name" value="(Phosphotyrosine protein) phosphatases II"/>
    <property type="match status" value="1"/>
</dbReference>
<dbReference type="AlphaFoldDB" id="A0AAD8CJS5"/>
<dbReference type="Proteomes" id="UP001230051">
    <property type="component" value="Unassembled WGS sequence"/>
</dbReference>
<evidence type="ECO:0000313" key="12">
    <source>
        <dbReference type="Proteomes" id="UP001230051"/>
    </source>
</evidence>
<dbReference type="PANTHER" id="PTHR45983:SF4">
    <property type="entry name" value="TYROSINE-PROTEIN PHOSPHATASE NON-RECEPTOR TYPE 18"/>
    <property type="match status" value="1"/>
</dbReference>
<evidence type="ECO:0000256" key="7">
    <source>
        <dbReference type="ARBA" id="ARBA00034734"/>
    </source>
</evidence>
<dbReference type="PRINTS" id="PR00700">
    <property type="entry name" value="PRTYPHPHTASE"/>
</dbReference>
<organism evidence="11 12">
    <name type="scientific">Acipenser oxyrinchus oxyrinchus</name>
    <dbReference type="NCBI Taxonomy" id="40147"/>
    <lineage>
        <taxon>Eukaryota</taxon>
        <taxon>Metazoa</taxon>
        <taxon>Chordata</taxon>
        <taxon>Craniata</taxon>
        <taxon>Vertebrata</taxon>
        <taxon>Euteleostomi</taxon>
        <taxon>Actinopterygii</taxon>
        <taxon>Chondrostei</taxon>
        <taxon>Acipenseriformes</taxon>
        <taxon>Acipenseridae</taxon>
        <taxon>Acipenser</taxon>
    </lineage>
</organism>
<feature type="compositionally biased region" description="Polar residues" evidence="8">
    <location>
        <begin position="505"/>
        <end position="519"/>
    </location>
</feature>
<feature type="domain" description="Tyrosine specific protein phosphatases" evidence="10">
    <location>
        <begin position="202"/>
        <end position="279"/>
    </location>
</feature>
<feature type="compositionally biased region" description="Pro residues" evidence="8">
    <location>
        <begin position="337"/>
        <end position="351"/>
    </location>
</feature>
<keyword evidence="4" id="KW-0597">Phosphoprotein</keyword>
<protein>
    <recommendedName>
        <fullName evidence="2">protein-tyrosine-phosphatase</fullName>
        <ecNumber evidence="2">3.1.3.48</ecNumber>
    </recommendedName>
</protein>
<sequence>MEGHLWSFLELVKSLKPNGDKENGIATEYRRIRSQSVMNKQNKDLTTEAGGVKENIKKNRYKDILPYDQTRVTLLSDQGSSDYINASFIKGATENRCYIATQGPLSHTVVDIWRMIWQYKVKVCIMACREIEHGKKKCERYWAGHSETSVFGDFVITNIDESSPNADVIIRTLSVQCRGEIRTLSHFQYTAWPDHGIPSDCDRILDMMEDVHSRQGGNTAPILVHCSAGCGRTGVICAVDYVRDLLLTEQITSKFSILDIVLEIRKQRPSAVQTKEQYEFLYYTVAQMFQKALKCHDNDYENLSEDHACLYDDVQYLNQIQKPLLPTKTKTEELPKNEPPLSPRPSLPPPHKNMSDTYAVVNKTKPRLPPDNPTAATTSTVPPKTSHEYDNAEAVSSNRQPPGLDALYSMAKPKAQFPSSPNKQAAPPAFPSVPIYSTASPPPRTGVNASLQERGTYDTANSRNSSSLDSPSYSNRTQKSDSLSSLRKNSGISQSTDDNYEYLTGSPQGIPSDCTTSGLGFNCRVGKPKGPRDPPFEWSRVET</sequence>
<evidence type="ECO:0000259" key="9">
    <source>
        <dbReference type="PROSITE" id="PS50055"/>
    </source>
</evidence>
<dbReference type="PANTHER" id="PTHR45983">
    <property type="entry name" value="TYROSINE PHOSPHATSE N18, PUTATIVE-RELATED"/>
    <property type="match status" value="1"/>
</dbReference>
<accession>A0AAD8CJS5</accession>
<dbReference type="InterPro" id="IPR047170">
    <property type="entry name" value="PTN12/18/22"/>
</dbReference>
<dbReference type="FunFam" id="3.90.190.10:FF:000045">
    <property type="entry name" value="Tyrosine-protein phosphatase non-receptor type 12"/>
    <property type="match status" value="1"/>
</dbReference>
<feature type="domain" description="Tyrosine-protein phosphatase" evidence="9">
    <location>
        <begin position="25"/>
        <end position="288"/>
    </location>
</feature>
<feature type="compositionally biased region" description="Polar residues" evidence="8">
    <location>
        <begin position="476"/>
        <end position="497"/>
    </location>
</feature>
<feature type="compositionally biased region" description="Basic and acidic residues" evidence="8">
    <location>
        <begin position="530"/>
        <end position="543"/>
    </location>
</feature>
<feature type="compositionally biased region" description="Low complexity" evidence="8">
    <location>
        <begin position="461"/>
        <end position="475"/>
    </location>
</feature>
<dbReference type="Pfam" id="PF00102">
    <property type="entry name" value="Y_phosphatase"/>
    <property type="match status" value="1"/>
</dbReference>
<evidence type="ECO:0000256" key="2">
    <source>
        <dbReference type="ARBA" id="ARBA00013064"/>
    </source>
</evidence>
<evidence type="ECO:0000256" key="8">
    <source>
        <dbReference type="SAM" id="MobiDB-lite"/>
    </source>
</evidence>
<evidence type="ECO:0000256" key="3">
    <source>
        <dbReference type="ARBA" id="ARBA00022490"/>
    </source>
</evidence>
<comment type="similarity">
    <text evidence="7">Belongs to the protein-tyrosine phosphatase family. Non-receptor class 4 subfamily.</text>
</comment>
<evidence type="ECO:0000256" key="1">
    <source>
        <dbReference type="ARBA" id="ARBA00004496"/>
    </source>
</evidence>
<dbReference type="GO" id="GO:0005737">
    <property type="term" value="C:cytoplasm"/>
    <property type="evidence" value="ECO:0007669"/>
    <property type="project" value="UniProtKB-SubCell"/>
</dbReference>
<dbReference type="SMART" id="SM00194">
    <property type="entry name" value="PTPc"/>
    <property type="match status" value="1"/>
</dbReference>
<keyword evidence="3" id="KW-0963">Cytoplasm</keyword>
<name>A0AAD8CJS5_ACIOX</name>
<dbReference type="InterPro" id="IPR029021">
    <property type="entry name" value="Prot-tyrosine_phosphatase-like"/>
</dbReference>
<keyword evidence="5" id="KW-0378">Hydrolase</keyword>
<dbReference type="PROSITE" id="PS50055">
    <property type="entry name" value="TYR_PHOSPHATASE_PTP"/>
    <property type="match status" value="1"/>
</dbReference>
<evidence type="ECO:0000259" key="10">
    <source>
        <dbReference type="PROSITE" id="PS50056"/>
    </source>
</evidence>
<dbReference type="InterPro" id="IPR016130">
    <property type="entry name" value="Tyr_Pase_AS"/>
</dbReference>
<gene>
    <name evidence="11" type="primary">PTPN18</name>
    <name evidence="11" type="ORF">AOXY_G32621</name>
</gene>
<proteinExistence type="inferred from homology"/>
<dbReference type="InterPro" id="IPR003595">
    <property type="entry name" value="Tyr_Pase_cat"/>
</dbReference>
<feature type="region of interest" description="Disordered" evidence="8">
    <location>
        <begin position="325"/>
        <end position="543"/>
    </location>
</feature>
<evidence type="ECO:0000256" key="5">
    <source>
        <dbReference type="ARBA" id="ARBA00022801"/>
    </source>
</evidence>
<dbReference type="PROSITE" id="PS00383">
    <property type="entry name" value="TYR_PHOSPHATASE_1"/>
    <property type="match status" value="1"/>
</dbReference>
<dbReference type="InterPro" id="IPR000387">
    <property type="entry name" value="Tyr_Pase_dom"/>
</dbReference>
<dbReference type="SMART" id="SM00404">
    <property type="entry name" value="PTPc_motif"/>
    <property type="match status" value="1"/>
</dbReference>
<keyword evidence="6" id="KW-0904">Protein phosphatase</keyword>
<evidence type="ECO:0000256" key="6">
    <source>
        <dbReference type="ARBA" id="ARBA00022912"/>
    </source>
</evidence>
<evidence type="ECO:0000256" key="4">
    <source>
        <dbReference type="ARBA" id="ARBA00022553"/>
    </source>
</evidence>
<dbReference type="Gene3D" id="3.90.190.10">
    <property type="entry name" value="Protein tyrosine phosphatase superfamily"/>
    <property type="match status" value="1"/>
</dbReference>
<reference evidence="11" key="1">
    <citation type="submission" date="2022-02" db="EMBL/GenBank/DDBJ databases">
        <title>Atlantic sturgeon de novo genome assembly.</title>
        <authorList>
            <person name="Stock M."/>
            <person name="Klopp C."/>
            <person name="Guiguen Y."/>
            <person name="Cabau C."/>
            <person name="Parinello H."/>
            <person name="Santidrian Yebra-Pimentel E."/>
            <person name="Kuhl H."/>
            <person name="Dirks R.P."/>
            <person name="Guessner J."/>
            <person name="Wuertz S."/>
            <person name="Du K."/>
            <person name="Schartl M."/>
        </authorList>
    </citation>
    <scope>NUCLEOTIDE SEQUENCE</scope>
    <source>
        <strain evidence="11">STURGEONOMICS-FGT-2020</strain>
        <tissue evidence="11">Whole blood</tissue>
    </source>
</reference>
<dbReference type="EC" id="3.1.3.48" evidence="2"/>